<dbReference type="RefSeq" id="XP_016502941.1">
    <property type="nucleotide sequence ID" value="XM_016647455.1"/>
</dbReference>
<dbReference type="OrthoDB" id="1929700at2759"/>
<keyword evidence="1" id="KW-1185">Reference proteome</keyword>
<dbReference type="Proteomes" id="UP000790787">
    <property type="component" value="Chromosome 10"/>
</dbReference>
<protein>
    <recommendedName>
        <fullName evidence="3">Retrotransposon gag domain-containing protein</fullName>
    </recommendedName>
</protein>
<evidence type="ECO:0008006" key="3">
    <source>
        <dbReference type="Google" id="ProtNLM"/>
    </source>
</evidence>
<dbReference type="AlphaFoldDB" id="A0A1S4CPG1"/>
<sequence>MGDSSSNTGPNVPEPTSPLFLLPSDLPGMSLVSVPFSGTDIAESVQYSETTESIWKQLNNRHGTVSGTKVFEIKRELSSTYQGSLDVASYFNKLKKLLDELEIMRSSHANACAAKKGLQKEKEEDKVHQFLMGLNEVYVGVRSNILMMHPLPSLDNVYNILLQDEKQRQVLPNSQAYSESASFHANSNNIIKVNPDHNKASLFYKYCKKPGHVIEKCYKLHGFPQNFKFTRGKKFGTVAVVEGQPPDVSDHAPLHAEESLIPGLTKEQYTQLMSLLQQSGLNESSSQPVIMGSANFAGSSYSLPVCLNGTSNVRLLTNVAERIWIVDSGATDHMTIKTFFSILLLYLSLI</sequence>
<dbReference type="PaxDb" id="4097-A0A1S4CPG1"/>
<evidence type="ECO:0000313" key="1">
    <source>
        <dbReference type="Proteomes" id="UP000790787"/>
    </source>
</evidence>
<dbReference type="PANTHER" id="PTHR34222">
    <property type="entry name" value="GAG_PRE-INTEGRS DOMAIN-CONTAINING PROTEIN"/>
    <property type="match status" value="1"/>
</dbReference>
<reference evidence="2" key="2">
    <citation type="submission" date="2025-08" db="UniProtKB">
        <authorList>
            <consortium name="RefSeq"/>
        </authorList>
    </citation>
    <scope>IDENTIFICATION</scope>
</reference>
<dbReference type="OMA" id="NVAERIW"/>
<accession>A0A1S4CPG1</accession>
<reference evidence="1" key="1">
    <citation type="journal article" date="2014" name="Nat. Commun.">
        <title>The tobacco genome sequence and its comparison with those of tomato and potato.</title>
        <authorList>
            <person name="Sierro N."/>
            <person name="Battey J.N."/>
            <person name="Ouadi S."/>
            <person name="Bakaher N."/>
            <person name="Bovet L."/>
            <person name="Willig A."/>
            <person name="Goepfert S."/>
            <person name="Peitsch M.C."/>
            <person name="Ivanov N.V."/>
        </authorList>
    </citation>
    <scope>NUCLEOTIDE SEQUENCE [LARGE SCALE GENOMIC DNA]</scope>
</reference>
<gene>
    <name evidence="2" type="primary">LOC107821061</name>
</gene>
<organism evidence="1 2">
    <name type="scientific">Nicotiana tabacum</name>
    <name type="common">Common tobacco</name>
    <dbReference type="NCBI Taxonomy" id="4097"/>
    <lineage>
        <taxon>Eukaryota</taxon>
        <taxon>Viridiplantae</taxon>
        <taxon>Streptophyta</taxon>
        <taxon>Embryophyta</taxon>
        <taxon>Tracheophyta</taxon>
        <taxon>Spermatophyta</taxon>
        <taxon>Magnoliopsida</taxon>
        <taxon>eudicotyledons</taxon>
        <taxon>Gunneridae</taxon>
        <taxon>Pentapetalae</taxon>
        <taxon>asterids</taxon>
        <taxon>lamiids</taxon>
        <taxon>Solanales</taxon>
        <taxon>Solanaceae</taxon>
        <taxon>Nicotianoideae</taxon>
        <taxon>Nicotianeae</taxon>
        <taxon>Nicotiana</taxon>
    </lineage>
</organism>
<evidence type="ECO:0000313" key="2">
    <source>
        <dbReference type="RefSeq" id="XP_016502941.1"/>
    </source>
</evidence>
<name>A0A1S4CPG1_TOBAC</name>
<proteinExistence type="predicted"/>
<dbReference type="GeneID" id="107821061"/>
<dbReference type="KEGG" id="nta:107821061"/>
<dbReference type="PANTHER" id="PTHR34222:SF33">
    <property type="entry name" value="RETROTRANSPOSON GAG DOMAIN-CONTAINING PROTEIN"/>
    <property type="match status" value="1"/>
</dbReference>